<sequence>MTHIFKLKQASLINIKNACFHFMRKWQLNSLSLESAYQKGNSGDW</sequence>
<evidence type="ECO:0000313" key="1">
    <source>
        <dbReference type="EMBL" id="SBW00279.1"/>
    </source>
</evidence>
<dbReference type="AlphaFoldDB" id="A0A212JTP1"/>
<dbReference type="EMBL" id="FLUL01000001">
    <property type="protein sequence ID" value="SBW02806.1"/>
    <property type="molecule type" value="Genomic_DNA"/>
</dbReference>
<name>A0A212JTP1_9BACT</name>
<protein>
    <submittedName>
        <fullName evidence="2">Uncharacterized protein</fullName>
    </submittedName>
</protein>
<accession>A0A212JTP1</accession>
<organism evidence="2">
    <name type="scientific">uncultured Dysgonomonas sp</name>
    <dbReference type="NCBI Taxonomy" id="206096"/>
    <lineage>
        <taxon>Bacteria</taxon>
        <taxon>Pseudomonadati</taxon>
        <taxon>Bacteroidota</taxon>
        <taxon>Bacteroidia</taxon>
        <taxon>Bacteroidales</taxon>
        <taxon>Dysgonomonadaceae</taxon>
        <taxon>Dysgonomonas</taxon>
        <taxon>environmental samples</taxon>
    </lineage>
</organism>
<reference evidence="2" key="1">
    <citation type="submission" date="2016-04" db="EMBL/GenBank/DDBJ databases">
        <authorList>
            <person name="Evans L.H."/>
            <person name="Alamgir A."/>
            <person name="Owens N."/>
            <person name="Weber N.D."/>
            <person name="Virtaneva K."/>
            <person name="Barbian K."/>
            <person name="Babar A."/>
            <person name="Rosenke K."/>
        </authorList>
    </citation>
    <scope>NUCLEOTIDE SEQUENCE</scope>
    <source>
        <strain evidence="1">86-1</strain>
        <strain evidence="2">86-2</strain>
    </source>
</reference>
<evidence type="ECO:0000313" key="2">
    <source>
        <dbReference type="EMBL" id="SBW02806.1"/>
    </source>
</evidence>
<gene>
    <name evidence="1" type="ORF">KL86DYS1_20150</name>
    <name evidence="2" type="ORF">KL86DYS2_12323</name>
</gene>
<proteinExistence type="predicted"/>
<dbReference type="EMBL" id="FLUM01000002">
    <property type="protein sequence ID" value="SBW00279.1"/>
    <property type="molecule type" value="Genomic_DNA"/>
</dbReference>